<dbReference type="SUPFAM" id="SSF49764">
    <property type="entry name" value="HSP20-like chaperones"/>
    <property type="match status" value="1"/>
</dbReference>
<dbReference type="InterPro" id="IPR001436">
    <property type="entry name" value="Alpha-crystallin/sHSP_animal"/>
</dbReference>
<evidence type="ECO:0000313" key="3">
    <source>
        <dbReference type="EMBL" id="UYV69662.1"/>
    </source>
</evidence>
<accession>A0ABY6KP99</accession>
<dbReference type="PANTHER" id="PTHR45640:SF13">
    <property type="entry name" value="HEAT SHOCK PROTEIN 22-RELATED"/>
    <property type="match status" value="1"/>
</dbReference>
<evidence type="ECO:0000313" key="4">
    <source>
        <dbReference type="Proteomes" id="UP001235939"/>
    </source>
</evidence>
<keyword evidence="4" id="KW-1185">Reference proteome</keyword>
<feature type="domain" description="SHSP" evidence="2">
    <location>
        <begin position="20"/>
        <end position="88"/>
    </location>
</feature>
<dbReference type="Gene3D" id="2.60.40.790">
    <property type="match status" value="1"/>
</dbReference>
<dbReference type="InterPro" id="IPR002068">
    <property type="entry name" value="A-crystallin/Hsp20_dom"/>
</dbReference>
<protein>
    <submittedName>
        <fullName evidence="3">CRYAB</fullName>
    </submittedName>
</protein>
<sequence length="91" mass="10224">MTVFLADGMSQSSSCGRSEVINTQNKILIQLDISQYQPDVKLVDESVVIHGKHEEDGWVSREFTRPYMLPTEVEPQALTSKLTANGVLRRC</sequence>
<evidence type="ECO:0000259" key="2">
    <source>
        <dbReference type="Pfam" id="PF00011"/>
    </source>
</evidence>
<proteinExistence type="predicted"/>
<dbReference type="InterPro" id="IPR008978">
    <property type="entry name" value="HSP20-like_chaperone"/>
</dbReference>
<name>A0ABY6KP99_9ARAC</name>
<evidence type="ECO:0000256" key="1">
    <source>
        <dbReference type="ARBA" id="ARBA00023016"/>
    </source>
</evidence>
<dbReference type="PANTHER" id="PTHR45640">
    <property type="entry name" value="HEAT SHOCK PROTEIN HSP-12.2-RELATED"/>
    <property type="match status" value="1"/>
</dbReference>
<dbReference type="Pfam" id="PF00011">
    <property type="entry name" value="HSP20"/>
    <property type="match status" value="1"/>
</dbReference>
<keyword evidence="1" id="KW-0346">Stress response</keyword>
<dbReference type="Proteomes" id="UP001235939">
    <property type="component" value="Chromosome 07"/>
</dbReference>
<organism evidence="3 4">
    <name type="scientific">Cordylochernes scorpioides</name>
    <dbReference type="NCBI Taxonomy" id="51811"/>
    <lineage>
        <taxon>Eukaryota</taxon>
        <taxon>Metazoa</taxon>
        <taxon>Ecdysozoa</taxon>
        <taxon>Arthropoda</taxon>
        <taxon>Chelicerata</taxon>
        <taxon>Arachnida</taxon>
        <taxon>Pseudoscorpiones</taxon>
        <taxon>Cheliferoidea</taxon>
        <taxon>Chernetidae</taxon>
        <taxon>Cordylochernes</taxon>
    </lineage>
</organism>
<dbReference type="EMBL" id="CP092869">
    <property type="protein sequence ID" value="UYV69662.1"/>
    <property type="molecule type" value="Genomic_DNA"/>
</dbReference>
<reference evidence="3 4" key="1">
    <citation type="submission" date="2022-01" db="EMBL/GenBank/DDBJ databases">
        <title>A chromosomal length assembly of Cordylochernes scorpioides.</title>
        <authorList>
            <person name="Zeh D."/>
            <person name="Zeh J."/>
        </authorList>
    </citation>
    <scope>NUCLEOTIDE SEQUENCE [LARGE SCALE GENOMIC DNA]</scope>
    <source>
        <strain evidence="3">IN4F17</strain>
        <tissue evidence="3">Whole Body</tissue>
    </source>
</reference>
<dbReference type="CDD" id="cd06526">
    <property type="entry name" value="metazoan_ACD"/>
    <property type="match status" value="1"/>
</dbReference>
<gene>
    <name evidence="3" type="ORF">LAZ67_7000139</name>
</gene>